<reference evidence="1 2" key="1">
    <citation type="journal article" date="2015" name="Genome Announc.">
        <title>Expanding the biotechnology potential of lactobacilli through comparative genomics of 213 strains and associated genera.</title>
        <authorList>
            <person name="Sun Z."/>
            <person name="Harris H.M."/>
            <person name="McCann A."/>
            <person name="Guo C."/>
            <person name="Argimon S."/>
            <person name="Zhang W."/>
            <person name="Yang X."/>
            <person name="Jeffery I.B."/>
            <person name="Cooney J.C."/>
            <person name="Kagawa T.F."/>
            <person name="Liu W."/>
            <person name="Song Y."/>
            <person name="Salvetti E."/>
            <person name="Wrobel A."/>
            <person name="Rasinkangas P."/>
            <person name="Parkhill J."/>
            <person name="Rea M.C."/>
            <person name="O'Sullivan O."/>
            <person name="Ritari J."/>
            <person name="Douillard F.P."/>
            <person name="Paul Ross R."/>
            <person name="Yang R."/>
            <person name="Briner A.E."/>
            <person name="Felis G.E."/>
            <person name="de Vos W.M."/>
            <person name="Barrangou R."/>
            <person name="Klaenhammer T.R."/>
            <person name="Caufield P.W."/>
            <person name="Cui Y."/>
            <person name="Zhang H."/>
            <person name="O'Toole P.W."/>
        </authorList>
    </citation>
    <scope>NUCLEOTIDE SEQUENCE [LARGE SCALE GENOMIC DNA]</scope>
    <source>
        <strain evidence="1 2">JCM 17158</strain>
    </source>
</reference>
<dbReference type="EMBL" id="AZDJ01000013">
    <property type="protein sequence ID" value="KRK73411.1"/>
    <property type="molecule type" value="Genomic_DNA"/>
</dbReference>
<sequence>MDKLTLRTTIADIADTLTSEQFTEPQLAARLAAWQEQAPDATPAELTTYALNEARTYSEELLTRVLTAVLAD</sequence>
<protein>
    <submittedName>
        <fullName evidence="1">Uncharacterized protein</fullName>
    </submittedName>
</protein>
<dbReference type="PATRIC" id="fig|1291734.4.peg.1301"/>
<proteinExistence type="predicted"/>
<gene>
    <name evidence="1" type="ORF">FD02_GL001270</name>
</gene>
<keyword evidence="2" id="KW-1185">Reference proteome</keyword>
<evidence type="ECO:0000313" key="1">
    <source>
        <dbReference type="EMBL" id="KRK73411.1"/>
    </source>
</evidence>
<accession>A0A0R1JW04</accession>
<organism evidence="1 2">
    <name type="scientific">Lacticaseibacillus nasuensis JCM 17158</name>
    <dbReference type="NCBI Taxonomy" id="1291734"/>
    <lineage>
        <taxon>Bacteria</taxon>
        <taxon>Bacillati</taxon>
        <taxon>Bacillota</taxon>
        <taxon>Bacilli</taxon>
        <taxon>Lactobacillales</taxon>
        <taxon>Lactobacillaceae</taxon>
        <taxon>Lacticaseibacillus</taxon>
    </lineage>
</organism>
<comment type="caution">
    <text evidence="1">The sequence shown here is derived from an EMBL/GenBank/DDBJ whole genome shotgun (WGS) entry which is preliminary data.</text>
</comment>
<dbReference type="RefSeq" id="WP_082603296.1">
    <property type="nucleotide sequence ID" value="NZ_AZDJ01000013.1"/>
</dbReference>
<dbReference type="STRING" id="1291734.FD02_GL001270"/>
<dbReference type="AlphaFoldDB" id="A0A0R1JW04"/>
<name>A0A0R1JW04_9LACO</name>
<dbReference type="OrthoDB" id="2326407at2"/>
<evidence type="ECO:0000313" key="2">
    <source>
        <dbReference type="Proteomes" id="UP000051804"/>
    </source>
</evidence>
<dbReference type="Proteomes" id="UP000051804">
    <property type="component" value="Unassembled WGS sequence"/>
</dbReference>